<keyword evidence="1" id="KW-0833">Ubl conjugation pathway</keyword>
<dbReference type="InterPro" id="IPR007397">
    <property type="entry name" value="F-box-assoc_dom"/>
</dbReference>
<proteinExistence type="predicted"/>
<keyword evidence="4" id="KW-1185">Reference proteome</keyword>
<dbReference type="GO" id="GO:0005737">
    <property type="term" value="C:cytoplasm"/>
    <property type="evidence" value="ECO:0007669"/>
    <property type="project" value="UniProtKB-ARBA"/>
</dbReference>
<dbReference type="SUPFAM" id="SSF81383">
    <property type="entry name" value="F-box domain"/>
    <property type="match status" value="1"/>
</dbReference>
<dbReference type="PANTHER" id="PTHR12125:SF9">
    <property type="entry name" value="F-BOX ONLY PROTEIN 27"/>
    <property type="match status" value="1"/>
</dbReference>
<evidence type="ECO:0000259" key="2">
    <source>
        <dbReference type="PROSITE" id="PS50181"/>
    </source>
</evidence>
<dbReference type="AlphaFoldDB" id="A0AA97JB92"/>
<evidence type="ECO:0000256" key="1">
    <source>
        <dbReference type="ARBA" id="ARBA00022786"/>
    </source>
</evidence>
<feature type="domain" description="F-box" evidence="2">
    <location>
        <begin position="23"/>
        <end position="70"/>
    </location>
</feature>
<dbReference type="GO" id="GO:0031146">
    <property type="term" value="P:SCF-dependent proteasomal ubiquitin-dependent protein catabolic process"/>
    <property type="evidence" value="ECO:0007669"/>
    <property type="project" value="TreeGrafter"/>
</dbReference>
<evidence type="ECO:0000259" key="3">
    <source>
        <dbReference type="PROSITE" id="PS51114"/>
    </source>
</evidence>
<dbReference type="GO" id="GO:0006516">
    <property type="term" value="P:glycoprotein catabolic process"/>
    <property type="evidence" value="ECO:0007669"/>
    <property type="project" value="TreeGrafter"/>
</dbReference>
<protein>
    <submittedName>
        <fullName evidence="5">F-box only protein 27-like</fullName>
    </submittedName>
</protein>
<organism evidence="4 5">
    <name type="scientific">Eublepharis macularius</name>
    <name type="common">Leopard gecko</name>
    <name type="synonym">Cyrtodactylus macularius</name>
    <dbReference type="NCBI Taxonomy" id="481883"/>
    <lineage>
        <taxon>Eukaryota</taxon>
        <taxon>Metazoa</taxon>
        <taxon>Chordata</taxon>
        <taxon>Craniata</taxon>
        <taxon>Vertebrata</taxon>
        <taxon>Euteleostomi</taxon>
        <taxon>Lepidosauria</taxon>
        <taxon>Squamata</taxon>
        <taxon>Bifurcata</taxon>
        <taxon>Gekkota</taxon>
        <taxon>Eublepharidae</taxon>
        <taxon>Eublepharinae</taxon>
        <taxon>Eublepharis</taxon>
    </lineage>
</organism>
<dbReference type="RefSeq" id="XP_054834344.1">
    <property type="nucleotide sequence ID" value="XM_054978369.1"/>
</dbReference>
<dbReference type="FunFam" id="1.20.1280.50:FF:000002">
    <property type="entry name" value="F-box only protein 44"/>
    <property type="match status" value="1"/>
</dbReference>
<dbReference type="SMART" id="SM01198">
    <property type="entry name" value="FBA"/>
    <property type="match status" value="1"/>
</dbReference>
<dbReference type="InterPro" id="IPR036047">
    <property type="entry name" value="F-box-like_dom_sf"/>
</dbReference>
<dbReference type="Gene3D" id="1.20.1280.50">
    <property type="match status" value="1"/>
</dbReference>
<dbReference type="SMART" id="SM00256">
    <property type="entry name" value="FBOX"/>
    <property type="match status" value="1"/>
</dbReference>
<dbReference type="PROSITE" id="PS50181">
    <property type="entry name" value="FBOX"/>
    <property type="match status" value="1"/>
</dbReference>
<accession>A0AA97JB92</accession>
<dbReference type="KEGG" id="emc:129328998"/>
<reference evidence="5" key="1">
    <citation type="submission" date="2025-08" db="UniProtKB">
        <authorList>
            <consortium name="RefSeq"/>
        </authorList>
    </citation>
    <scope>IDENTIFICATION</scope>
    <source>
        <tissue evidence="5">Blood</tissue>
    </source>
</reference>
<dbReference type="InterPro" id="IPR008979">
    <property type="entry name" value="Galactose-bd-like_sf"/>
</dbReference>
<sequence>MGQAKSRRRACTNPPSSQEIQGPMALNLLPHELLVLILSWVPGRTLVTHCRLVCRQWRDLVDSPVLWRCQWERDPSKREALWATLEAARHCPRLEWGRVGVLQPFGRNLIKNPSGAEQFQHWQVGHGDGMCLGGNTCWISQLIDLVEEGLWEDLLDTFQPEIFVSDWWGTYEKCGCTYNIYILLLAADKNSVIARFVTETDPTEEWNVPFQQASHVFRNYGPGVRYLRFQHMGNQLGAGHTEAHITHSTVLVKFTAASG</sequence>
<dbReference type="GO" id="GO:0036503">
    <property type="term" value="P:ERAD pathway"/>
    <property type="evidence" value="ECO:0007669"/>
    <property type="project" value="TreeGrafter"/>
</dbReference>
<dbReference type="SUPFAM" id="SSF49785">
    <property type="entry name" value="Galactose-binding domain-like"/>
    <property type="match status" value="1"/>
</dbReference>
<dbReference type="FunFam" id="2.60.120.260:FF:000012">
    <property type="entry name" value="F-box only protein 2"/>
    <property type="match status" value="1"/>
</dbReference>
<dbReference type="GO" id="GO:0019005">
    <property type="term" value="C:SCF ubiquitin ligase complex"/>
    <property type="evidence" value="ECO:0007669"/>
    <property type="project" value="TreeGrafter"/>
</dbReference>
<dbReference type="GO" id="GO:0061630">
    <property type="term" value="F:ubiquitin protein ligase activity"/>
    <property type="evidence" value="ECO:0007669"/>
    <property type="project" value="TreeGrafter"/>
</dbReference>
<dbReference type="Gene3D" id="2.60.120.260">
    <property type="entry name" value="Galactose-binding domain-like"/>
    <property type="match status" value="1"/>
</dbReference>
<name>A0AA97JB92_EUBMA</name>
<dbReference type="PROSITE" id="PS51114">
    <property type="entry name" value="FBA"/>
    <property type="match status" value="1"/>
</dbReference>
<dbReference type="Proteomes" id="UP001190640">
    <property type="component" value="Chromosome 4"/>
</dbReference>
<dbReference type="InterPro" id="IPR001810">
    <property type="entry name" value="F-box_dom"/>
</dbReference>
<dbReference type="Pfam" id="PF04300">
    <property type="entry name" value="FBA"/>
    <property type="match status" value="1"/>
</dbReference>
<evidence type="ECO:0000313" key="5">
    <source>
        <dbReference type="RefSeq" id="XP_054834344.1"/>
    </source>
</evidence>
<evidence type="ECO:0000313" key="4">
    <source>
        <dbReference type="Proteomes" id="UP001190640"/>
    </source>
</evidence>
<dbReference type="Pfam" id="PF12937">
    <property type="entry name" value="F-box-like"/>
    <property type="match status" value="1"/>
</dbReference>
<dbReference type="InterPro" id="IPR039752">
    <property type="entry name" value="F-box_only"/>
</dbReference>
<dbReference type="GeneID" id="129328998"/>
<feature type="domain" description="FBA" evidence="3">
    <location>
        <begin position="59"/>
        <end position="254"/>
    </location>
</feature>
<dbReference type="PANTHER" id="PTHR12125">
    <property type="entry name" value="F-BOX ONLY PROTEIN 6-LIKE PROTEIN"/>
    <property type="match status" value="1"/>
</dbReference>
<gene>
    <name evidence="5" type="primary">LOC129328998</name>
</gene>